<dbReference type="GO" id="GO:0030295">
    <property type="term" value="F:protein kinase activator activity"/>
    <property type="evidence" value="ECO:0007669"/>
    <property type="project" value="TreeGrafter"/>
</dbReference>
<gene>
    <name evidence="2" type="ORF">ruthe_00370</name>
</gene>
<dbReference type="PROSITE" id="PS00372">
    <property type="entry name" value="PTS_EIIA_TYPE_2_HIS"/>
    <property type="match status" value="1"/>
</dbReference>
<dbReference type="HOGENOM" id="CLU_072531_5_2_5"/>
<comment type="caution">
    <text evidence="2">The sequence shown here is derived from an EMBL/GenBank/DDBJ whole genome shotgun (WGS) entry which is preliminary data.</text>
</comment>
<dbReference type="CDD" id="cd00211">
    <property type="entry name" value="PTS_IIA_fru"/>
    <property type="match status" value="1"/>
</dbReference>
<dbReference type="AlphaFoldDB" id="S9SMN7"/>
<reference evidence="2 3" key="1">
    <citation type="journal article" date="2013" name="Stand. Genomic Sci.">
        <title>Genome sequence of the reddish-pigmented Rubellimicrobium thermophilum type strain (DSM 16684(T)), a member of the Roseobacter clade.</title>
        <authorList>
            <person name="Fiebig A."/>
            <person name="Riedel T."/>
            <person name="Gronow S."/>
            <person name="Petersen J."/>
            <person name="Klenk H.P."/>
            <person name="Goker M."/>
        </authorList>
    </citation>
    <scope>NUCLEOTIDE SEQUENCE [LARGE SCALE GENOMIC DNA]</scope>
    <source>
        <strain evidence="2 3">DSM 16684</strain>
    </source>
</reference>
<feature type="domain" description="PTS EIIA type-2" evidence="1">
    <location>
        <begin position="11"/>
        <end position="154"/>
    </location>
</feature>
<protein>
    <submittedName>
        <fullName evidence="2">PTS IIA-like nitrogen-regulatory protein PtsN</fullName>
        <ecNumber evidence="2">2.7.1.69</ecNumber>
    </submittedName>
</protein>
<evidence type="ECO:0000259" key="1">
    <source>
        <dbReference type="PROSITE" id="PS51094"/>
    </source>
</evidence>
<name>S9SMN7_9RHOB</name>
<keyword evidence="2" id="KW-0808">Transferase</keyword>
<dbReference type="EMBL" id="AOLV01000005">
    <property type="protein sequence ID" value="EPX87664.1"/>
    <property type="molecule type" value="Genomic_DNA"/>
</dbReference>
<dbReference type="InterPro" id="IPR016152">
    <property type="entry name" value="PTrfase/Anion_transptr"/>
</dbReference>
<evidence type="ECO:0000313" key="2">
    <source>
        <dbReference type="EMBL" id="EPX87664.1"/>
    </source>
</evidence>
<dbReference type="GO" id="GO:0016740">
    <property type="term" value="F:transferase activity"/>
    <property type="evidence" value="ECO:0007669"/>
    <property type="project" value="UniProtKB-KW"/>
</dbReference>
<dbReference type="EC" id="2.7.1.69" evidence="2"/>
<evidence type="ECO:0000313" key="3">
    <source>
        <dbReference type="Proteomes" id="UP000015346"/>
    </source>
</evidence>
<dbReference type="PROSITE" id="PS51094">
    <property type="entry name" value="PTS_EIIA_TYPE_2"/>
    <property type="match status" value="1"/>
</dbReference>
<dbReference type="PANTHER" id="PTHR47738">
    <property type="entry name" value="PTS SYSTEM FRUCTOSE-LIKE EIIA COMPONENT-RELATED"/>
    <property type="match status" value="1"/>
</dbReference>
<accession>S9SMN7</accession>
<dbReference type="Pfam" id="PF00359">
    <property type="entry name" value="PTS_EIIA_2"/>
    <property type="match status" value="1"/>
</dbReference>
<dbReference type="Proteomes" id="UP000015346">
    <property type="component" value="Unassembled WGS sequence"/>
</dbReference>
<dbReference type="PATRIC" id="fig|1123069.3.peg.332"/>
<organism evidence="2 3">
    <name type="scientific">Rubellimicrobium thermophilum DSM 16684</name>
    <dbReference type="NCBI Taxonomy" id="1123069"/>
    <lineage>
        <taxon>Bacteria</taxon>
        <taxon>Pseudomonadati</taxon>
        <taxon>Pseudomonadota</taxon>
        <taxon>Alphaproteobacteria</taxon>
        <taxon>Rhodobacterales</taxon>
        <taxon>Roseobacteraceae</taxon>
        <taxon>Rubellimicrobium</taxon>
    </lineage>
</organism>
<proteinExistence type="predicted"/>
<sequence length="160" mass="17364">MADRAAMRLAEILRPDAVKVQAAAPSKRRLFQDLAEMAESCWGLDSQRVTEALLEREALGPTGVGHGVALPHARLEGLDRVRGLFLRLERPLDFDAVDRQPVDLVFCLLAPAAAGVEHLRALALVSRTMRETAICQKLRANSDPAALHMILTEGPANLAA</sequence>
<dbReference type="STRING" id="1123069.ruthe_00370"/>
<keyword evidence="3" id="KW-1185">Reference proteome</keyword>
<dbReference type="SUPFAM" id="SSF55804">
    <property type="entry name" value="Phoshotransferase/anion transport protein"/>
    <property type="match status" value="1"/>
</dbReference>
<dbReference type="InterPro" id="IPR051541">
    <property type="entry name" value="PTS_SugarTrans_NitroReg"/>
</dbReference>
<dbReference type="InterPro" id="IPR002178">
    <property type="entry name" value="PTS_EIIA_type-2_dom"/>
</dbReference>
<dbReference type="Gene3D" id="3.40.930.10">
    <property type="entry name" value="Mannitol-specific EII, Chain A"/>
    <property type="match status" value="1"/>
</dbReference>
<dbReference type="PANTHER" id="PTHR47738:SF1">
    <property type="entry name" value="NITROGEN REGULATORY PROTEIN"/>
    <property type="match status" value="1"/>
</dbReference>